<organism evidence="1 2">
    <name type="scientific">Candidatus Portnoybacteria bacterium CG10_big_fil_rev_8_21_14_0_10_44_7</name>
    <dbReference type="NCBI Taxonomy" id="1974816"/>
    <lineage>
        <taxon>Bacteria</taxon>
        <taxon>Candidatus Portnoyibacteriota</taxon>
    </lineage>
</organism>
<dbReference type="Proteomes" id="UP000231086">
    <property type="component" value="Unassembled WGS sequence"/>
</dbReference>
<proteinExistence type="predicted"/>
<dbReference type="AlphaFoldDB" id="A0A2M8KII7"/>
<protein>
    <submittedName>
        <fullName evidence="1">Uncharacterized protein</fullName>
    </submittedName>
</protein>
<accession>A0A2M8KII7</accession>
<reference evidence="2" key="1">
    <citation type="submission" date="2017-09" db="EMBL/GenBank/DDBJ databases">
        <title>Depth-based differentiation of microbial function through sediment-hosted aquifers and enrichment of novel symbionts in the deep terrestrial subsurface.</title>
        <authorList>
            <person name="Probst A.J."/>
            <person name="Ladd B."/>
            <person name="Jarett J.K."/>
            <person name="Geller-Mcgrath D.E."/>
            <person name="Sieber C.M.K."/>
            <person name="Emerson J.B."/>
            <person name="Anantharaman K."/>
            <person name="Thomas B.C."/>
            <person name="Malmstrom R."/>
            <person name="Stieglmeier M."/>
            <person name="Klingl A."/>
            <person name="Woyke T."/>
            <person name="Ryan C.M."/>
            <person name="Banfield J.F."/>
        </authorList>
    </citation>
    <scope>NUCLEOTIDE SEQUENCE [LARGE SCALE GENOMIC DNA]</scope>
</reference>
<evidence type="ECO:0000313" key="2">
    <source>
        <dbReference type="Proteomes" id="UP000231086"/>
    </source>
</evidence>
<gene>
    <name evidence="1" type="ORF">COU85_02065</name>
</gene>
<sequence>MGDIIVLSKRKKSVLSKTDLTGFLKQATMLAKKKPATDVVRRIADKHELKQLLAVKLFEQLKLVGALSSDFFFCSLYVAGVIVENIGGVKIGFWAVDYLLAHEKTRQAEFLKNGGDVCFLICAVFPNWASRRTLSRDYFFQMGGALYLDFYYQTGLEIGFHMSQLFGPMVHIVREALPRL</sequence>
<name>A0A2M8KII7_9BACT</name>
<dbReference type="EMBL" id="PFEA01000037">
    <property type="protein sequence ID" value="PJE59728.1"/>
    <property type="molecule type" value="Genomic_DNA"/>
</dbReference>
<evidence type="ECO:0000313" key="1">
    <source>
        <dbReference type="EMBL" id="PJE59728.1"/>
    </source>
</evidence>
<comment type="caution">
    <text evidence="1">The sequence shown here is derived from an EMBL/GenBank/DDBJ whole genome shotgun (WGS) entry which is preliminary data.</text>
</comment>